<protein>
    <submittedName>
        <fullName evidence="5">ABC transporter ATP-binding protein</fullName>
    </submittedName>
</protein>
<evidence type="ECO:0000313" key="6">
    <source>
        <dbReference type="Proteomes" id="UP000632222"/>
    </source>
</evidence>
<dbReference type="EMBL" id="BMOD01000023">
    <property type="protein sequence ID" value="GGJ51486.1"/>
    <property type="molecule type" value="Genomic_DNA"/>
</dbReference>
<dbReference type="RefSeq" id="WP_189006414.1">
    <property type="nucleotide sequence ID" value="NZ_BMOD01000023.1"/>
</dbReference>
<dbReference type="Pfam" id="PF12399">
    <property type="entry name" value="BCA_ABC_TP_C"/>
    <property type="match status" value="1"/>
</dbReference>
<keyword evidence="1" id="KW-0813">Transport</keyword>
<dbReference type="InterPro" id="IPR003439">
    <property type="entry name" value="ABC_transporter-like_ATP-bd"/>
</dbReference>
<proteinExistence type="predicted"/>
<dbReference type="SMART" id="SM00382">
    <property type="entry name" value="AAA"/>
    <property type="match status" value="1"/>
</dbReference>
<comment type="caution">
    <text evidence="5">The sequence shown here is derived from an EMBL/GenBank/DDBJ whole genome shotgun (WGS) entry which is preliminary data.</text>
</comment>
<keyword evidence="6" id="KW-1185">Reference proteome</keyword>
<evidence type="ECO:0000256" key="3">
    <source>
        <dbReference type="ARBA" id="ARBA00022840"/>
    </source>
</evidence>
<dbReference type="InterPro" id="IPR027417">
    <property type="entry name" value="P-loop_NTPase"/>
</dbReference>
<dbReference type="Pfam" id="PF00005">
    <property type="entry name" value="ABC_tran"/>
    <property type="match status" value="1"/>
</dbReference>
<organism evidence="5 6">
    <name type="scientific">Deinococcus roseus</name>
    <dbReference type="NCBI Taxonomy" id="392414"/>
    <lineage>
        <taxon>Bacteria</taxon>
        <taxon>Thermotogati</taxon>
        <taxon>Deinococcota</taxon>
        <taxon>Deinococci</taxon>
        <taxon>Deinococcales</taxon>
        <taxon>Deinococcaceae</taxon>
        <taxon>Deinococcus</taxon>
    </lineage>
</organism>
<keyword evidence="2" id="KW-0547">Nucleotide-binding</keyword>
<dbReference type="CDD" id="cd03219">
    <property type="entry name" value="ABC_Mj1267_LivG_branched"/>
    <property type="match status" value="1"/>
</dbReference>
<reference evidence="6" key="1">
    <citation type="journal article" date="2019" name="Int. J. Syst. Evol. Microbiol.">
        <title>The Global Catalogue of Microorganisms (GCM) 10K type strain sequencing project: providing services to taxonomists for standard genome sequencing and annotation.</title>
        <authorList>
            <consortium name="The Broad Institute Genomics Platform"/>
            <consortium name="The Broad Institute Genome Sequencing Center for Infectious Disease"/>
            <person name="Wu L."/>
            <person name="Ma J."/>
        </authorList>
    </citation>
    <scope>NUCLEOTIDE SEQUENCE [LARGE SCALE GENOMIC DNA]</scope>
    <source>
        <strain evidence="6">JCM 14370</strain>
    </source>
</reference>
<evidence type="ECO:0000259" key="4">
    <source>
        <dbReference type="PROSITE" id="PS50893"/>
    </source>
</evidence>
<dbReference type="PROSITE" id="PS50893">
    <property type="entry name" value="ABC_TRANSPORTER_2"/>
    <property type="match status" value="1"/>
</dbReference>
<name>A0ABQ2DCP2_9DEIO</name>
<evidence type="ECO:0000256" key="1">
    <source>
        <dbReference type="ARBA" id="ARBA00022448"/>
    </source>
</evidence>
<gene>
    <name evidence="5" type="ORF">GCM10008938_41840</name>
</gene>
<dbReference type="InterPro" id="IPR051120">
    <property type="entry name" value="ABC_AA/LPS_Transport"/>
</dbReference>
<dbReference type="PANTHER" id="PTHR45772">
    <property type="entry name" value="CONSERVED COMPONENT OF ABC TRANSPORTER FOR NATURAL AMINO ACIDS-RELATED"/>
    <property type="match status" value="1"/>
</dbReference>
<dbReference type="Gene3D" id="3.40.50.300">
    <property type="entry name" value="P-loop containing nucleotide triphosphate hydrolases"/>
    <property type="match status" value="1"/>
</dbReference>
<keyword evidence="3 5" id="KW-0067">ATP-binding</keyword>
<dbReference type="SUPFAM" id="SSF52540">
    <property type="entry name" value="P-loop containing nucleoside triphosphate hydrolases"/>
    <property type="match status" value="1"/>
</dbReference>
<dbReference type="GO" id="GO:0005524">
    <property type="term" value="F:ATP binding"/>
    <property type="evidence" value="ECO:0007669"/>
    <property type="project" value="UniProtKB-KW"/>
</dbReference>
<dbReference type="InterPro" id="IPR003593">
    <property type="entry name" value="AAA+_ATPase"/>
</dbReference>
<dbReference type="PANTHER" id="PTHR45772:SF7">
    <property type="entry name" value="AMINO ACID ABC TRANSPORTER ATP-BINDING PROTEIN"/>
    <property type="match status" value="1"/>
</dbReference>
<dbReference type="Proteomes" id="UP000632222">
    <property type="component" value="Unassembled WGS sequence"/>
</dbReference>
<dbReference type="InterPro" id="IPR032823">
    <property type="entry name" value="BCA_ABC_TP_C"/>
</dbReference>
<accession>A0ABQ2DCP2</accession>
<sequence>MILQVQNLHKSFGGLMAVKDMGLHLDQGEILAVIGPNGAGKTTLLNLLSGLFLPDRGQILLSGHDITRASPEKRCHLGLGRAFQVVRPFLEMTVFENVMVGAMFGKSGISQKEAHRHTEQVLTLTGLEPHAHKNAHDLTLMQDKRLEVARALATRPSVLLLDEVMAGLRPNEAQDAVQLVKKVRDSGVSVLFIEHVMPVVRDLADRVVVMEYGSRLAEGPYQSVVRDPKVIAAYLGEEVS</sequence>
<evidence type="ECO:0000256" key="2">
    <source>
        <dbReference type="ARBA" id="ARBA00022741"/>
    </source>
</evidence>
<feature type="domain" description="ABC transporter" evidence="4">
    <location>
        <begin position="3"/>
        <end position="237"/>
    </location>
</feature>
<evidence type="ECO:0000313" key="5">
    <source>
        <dbReference type="EMBL" id="GGJ51486.1"/>
    </source>
</evidence>